<gene>
    <name evidence="13" type="ORF">MNBD_GAMMA01-2067</name>
</gene>
<feature type="transmembrane region" description="Helical" evidence="12">
    <location>
        <begin position="82"/>
        <end position="101"/>
    </location>
</feature>
<name>A0A3B0V521_9ZZZZ</name>
<dbReference type="PANTHER" id="PTHR40255:SF1">
    <property type="entry name" value="PROTOPORPHYRINOGEN IX OXIDASE"/>
    <property type="match status" value="1"/>
</dbReference>
<keyword evidence="4" id="KW-0349">Heme</keyword>
<feature type="transmembrane region" description="Helical" evidence="12">
    <location>
        <begin position="48"/>
        <end position="70"/>
    </location>
</feature>
<feature type="transmembrane region" description="Helical" evidence="12">
    <location>
        <begin position="122"/>
        <end position="139"/>
    </location>
</feature>
<keyword evidence="10 12" id="KW-0472">Membrane</keyword>
<evidence type="ECO:0000256" key="10">
    <source>
        <dbReference type="ARBA" id="ARBA00023136"/>
    </source>
</evidence>
<dbReference type="PANTHER" id="PTHR40255">
    <property type="entry name" value="UPF0093 MEMBRANE PROTEIN SLR1790"/>
    <property type="match status" value="1"/>
</dbReference>
<reference evidence="13" key="1">
    <citation type="submission" date="2018-06" db="EMBL/GenBank/DDBJ databases">
        <authorList>
            <person name="Zhirakovskaya E."/>
        </authorList>
    </citation>
    <scope>NUCLEOTIDE SEQUENCE</scope>
</reference>
<feature type="non-terminal residue" evidence="13">
    <location>
        <position position="140"/>
    </location>
</feature>
<keyword evidence="9" id="KW-0408">Iron</keyword>
<comment type="cofactor">
    <cofactor evidence="1">
        <name>heme b</name>
        <dbReference type="ChEBI" id="CHEBI:60344"/>
    </cofactor>
</comment>
<evidence type="ECO:0000256" key="8">
    <source>
        <dbReference type="ARBA" id="ARBA00023002"/>
    </source>
</evidence>
<evidence type="ECO:0000256" key="6">
    <source>
        <dbReference type="ARBA" id="ARBA00022723"/>
    </source>
</evidence>
<keyword evidence="6" id="KW-0479">Metal-binding</keyword>
<dbReference type="Pfam" id="PF03653">
    <property type="entry name" value="UPF0093"/>
    <property type="match status" value="1"/>
</dbReference>
<comment type="subcellular location">
    <subcellularLocation>
        <location evidence="2">Cell membrane</location>
        <topology evidence="2">Multi-pass membrane protein</topology>
    </subcellularLocation>
</comment>
<evidence type="ECO:0000256" key="12">
    <source>
        <dbReference type="SAM" id="Phobius"/>
    </source>
</evidence>
<dbReference type="EMBL" id="UOEW01000014">
    <property type="protein sequence ID" value="VAW32997.1"/>
    <property type="molecule type" value="Genomic_DNA"/>
</dbReference>
<protein>
    <submittedName>
        <fullName evidence="13">Protoporphyrinogen IX oxidase, novel form, HemJ</fullName>
        <ecNumber evidence="13">1.3.-.-</ecNumber>
    </submittedName>
</protein>
<evidence type="ECO:0000256" key="9">
    <source>
        <dbReference type="ARBA" id="ARBA00023004"/>
    </source>
</evidence>
<dbReference type="EC" id="1.3.-.-" evidence="13"/>
<keyword evidence="5 12" id="KW-0812">Transmembrane</keyword>
<dbReference type="PIRSF" id="PIRSF004638">
    <property type="entry name" value="UCP004638"/>
    <property type="match status" value="1"/>
</dbReference>
<dbReference type="HAMAP" id="MF_02239">
    <property type="entry name" value="HemJ"/>
    <property type="match status" value="1"/>
</dbReference>
<keyword evidence="3" id="KW-1003">Cell membrane</keyword>
<evidence type="ECO:0000256" key="7">
    <source>
        <dbReference type="ARBA" id="ARBA00022989"/>
    </source>
</evidence>
<dbReference type="AlphaFoldDB" id="A0A3B0V521"/>
<evidence type="ECO:0000313" key="13">
    <source>
        <dbReference type="EMBL" id="VAW32997.1"/>
    </source>
</evidence>
<dbReference type="GO" id="GO:0005886">
    <property type="term" value="C:plasma membrane"/>
    <property type="evidence" value="ECO:0007669"/>
    <property type="project" value="UniProtKB-SubCell"/>
</dbReference>
<keyword evidence="7 12" id="KW-1133">Transmembrane helix</keyword>
<dbReference type="GO" id="GO:0016491">
    <property type="term" value="F:oxidoreductase activity"/>
    <property type="evidence" value="ECO:0007669"/>
    <property type="project" value="UniProtKB-KW"/>
</dbReference>
<accession>A0A3B0V521</accession>
<evidence type="ECO:0000256" key="5">
    <source>
        <dbReference type="ARBA" id="ARBA00022692"/>
    </source>
</evidence>
<proteinExistence type="inferred from homology"/>
<evidence type="ECO:0000256" key="1">
    <source>
        <dbReference type="ARBA" id="ARBA00001970"/>
    </source>
</evidence>
<evidence type="ECO:0000256" key="11">
    <source>
        <dbReference type="ARBA" id="ARBA00023444"/>
    </source>
</evidence>
<feature type="transmembrane region" description="Helical" evidence="12">
    <location>
        <begin position="6"/>
        <end position="27"/>
    </location>
</feature>
<evidence type="ECO:0000256" key="4">
    <source>
        <dbReference type="ARBA" id="ARBA00022617"/>
    </source>
</evidence>
<sequence length="140" mass="17006">MLWVKIFHIFFIISWFAGIFYLPRLFVNHASNRDNEHHQLLLGMESRLLKMMNFTLVFVVITGVALLYIMSNGFEKYYFQQLWIYIKLILIIALIAYHYWCNVIHIKFKNKTEHHSHTWFRWFNEVPVLILLAILYLVLV</sequence>
<evidence type="ECO:0000256" key="2">
    <source>
        <dbReference type="ARBA" id="ARBA00004651"/>
    </source>
</evidence>
<organism evidence="13">
    <name type="scientific">hydrothermal vent metagenome</name>
    <dbReference type="NCBI Taxonomy" id="652676"/>
    <lineage>
        <taxon>unclassified sequences</taxon>
        <taxon>metagenomes</taxon>
        <taxon>ecological metagenomes</taxon>
    </lineage>
</organism>
<comment type="pathway">
    <text evidence="11">Porphyrin-containing compound metabolism.</text>
</comment>
<dbReference type="GO" id="GO:0046872">
    <property type="term" value="F:metal ion binding"/>
    <property type="evidence" value="ECO:0007669"/>
    <property type="project" value="UniProtKB-KW"/>
</dbReference>
<evidence type="ECO:0000256" key="3">
    <source>
        <dbReference type="ARBA" id="ARBA00022475"/>
    </source>
</evidence>
<keyword evidence="8 13" id="KW-0560">Oxidoreductase</keyword>
<dbReference type="InterPro" id="IPR005265">
    <property type="entry name" value="HemJ-like"/>
</dbReference>